<keyword evidence="5 12" id="KW-1133">Transmembrane helix</keyword>
<comment type="catalytic activity">
    <reaction evidence="11">
        <text>fluoride(in) = fluoride(out)</text>
        <dbReference type="Rhea" id="RHEA:76159"/>
        <dbReference type="ChEBI" id="CHEBI:17051"/>
    </reaction>
    <physiologicalReaction direction="left-to-right" evidence="11">
        <dbReference type="Rhea" id="RHEA:76160"/>
    </physiologicalReaction>
</comment>
<keyword evidence="7 12" id="KW-0406">Ion transport</keyword>
<dbReference type="EMBL" id="JBHRYN010000005">
    <property type="protein sequence ID" value="MFC3700501.1"/>
    <property type="molecule type" value="Genomic_DNA"/>
</dbReference>
<proteinExistence type="inferred from homology"/>
<evidence type="ECO:0000256" key="10">
    <source>
        <dbReference type="ARBA" id="ARBA00035120"/>
    </source>
</evidence>
<comment type="subcellular location">
    <subcellularLocation>
        <location evidence="1 12">Cell membrane</location>
        <topology evidence="1 12">Multi-pass membrane protein</topology>
    </subcellularLocation>
</comment>
<keyword evidence="12" id="KW-0479">Metal-binding</keyword>
<comment type="activity regulation">
    <text evidence="12">Na(+) is not transported, but it plays an essential structural role and its presence is essential for fluoride channel function.</text>
</comment>
<evidence type="ECO:0000256" key="2">
    <source>
        <dbReference type="ARBA" id="ARBA00022475"/>
    </source>
</evidence>
<feature type="transmembrane region" description="Helical" evidence="12">
    <location>
        <begin position="74"/>
        <end position="97"/>
    </location>
</feature>
<comment type="caution">
    <text evidence="13">The sequence shown here is derived from an EMBL/GenBank/DDBJ whole genome shotgun (WGS) entry which is preliminary data.</text>
</comment>
<accession>A0ABV7WNZ3</accession>
<evidence type="ECO:0000313" key="14">
    <source>
        <dbReference type="Proteomes" id="UP001595710"/>
    </source>
</evidence>
<evidence type="ECO:0000256" key="8">
    <source>
        <dbReference type="ARBA" id="ARBA00023136"/>
    </source>
</evidence>
<keyword evidence="3" id="KW-0997">Cell inner membrane</keyword>
<keyword evidence="12" id="KW-0813">Transport</keyword>
<dbReference type="PANTHER" id="PTHR28259">
    <property type="entry name" value="FLUORIDE EXPORT PROTEIN 1-RELATED"/>
    <property type="match status" value="1"/>
</dbReference>
<evidence type="ECO:0000256" key="3">
    <source>
        <dbReference type="ARBA" id="ARBA00022519"/>
    </source>
</evidence>
<evidence type="ECO:0000256" key="4">
    <source>
        <dbReference type="ARBA" id="ARBA00022692"/>
    </source>
</evidence>
<dbReference type="PANTHER" id="PTHR28259:SF1">
    <property type="entry name" value="FLUORIDE EXPORT PROTEIN 1-RELATED"/>
    <property type="match status" value="1"/>
</dbReference>
<reference evidence="14" key="1">
    <citation type="journal article" date="2019" name="Int. J. Syst. Evol. Microbiol.">
        <title>The Global Catalogue of Microorganisms (GCM) 10K type strain sequencing project: providing services to taxonomists for standard genome sequencing and annotation.</title>
        <authorList>
            <consortium name="The Broad Institute Genomics Platform"/>
            <consortium name="The Broad Institute Genome Sequencing Center for Infectious Disease"/>
            <person name="Wu L."/>
            <person name="Ma J."/>
        </authorList>
    </citation>
    <scope>NUCLEOTIDE SEQUENCE [LARGE SCALE GENOMIC DNA]</scope>
    <source>
        <strain evidence="14">CECT 8288</strain>
    </source>
</reference>
<evidence type="ECO:0000256" key="12">
    <source>
        <dbReference type="HAMAP-Rule" id="MF_00454"/>
    </source>
</evidence>
<protein>
    <recommendedName>
        <fullName evidence="12">Fluoride-specific ion channel FluC</fullName>
    </recommendedName>
</protein>
<keyword evidence="2 12" id="KW-1003">Cell membrane</keyword>
<dbReference type="RefSeq" id="WP_290281812.1">
    <property type="nucleotide sequence ID" value="NZ_JAUFQI010000001.1"/>
</dbReference>
<evidence type="ECO:0000256" key="1">
    <source>
        <dbReference type="ARBA" id="ARBA00004651"/>
    </source>
</evidence>
<comment type="similarity">
    <text evidence="10 12">Belongs to the fluoride channel Fluc/FEX (TC 1.A.43) family.</text>
</comment>
<feature type="transmembrane region" description="Helical" evidence="12">
    <location>
        <begin position="6"/>
        <end position="26"/>
    </location>
</feature>
<keyword evidence="14" id="KW-1185">Reference proteome</keyword>
<gene>
    <name evidence="12 13" type="primary">crcB</name>
    <name evidence="12" type="synonym">fluC</name>
    <name evidence="13" type="ORF">ACFOND_02530</name>
</gene>
<dbReference type="InterPro" id="IPR003691">
    <property type="entry name" value="FluC"/>
</dbReference>
<dbReference type="Proteomes" id="UP001595710">
    <property type="component" value="Unassembled WGS sequence"/>
</dbReference>
<sequence>MTYMNIWHWLIIGLGGGVGAMGRFALTTYINRLHGSLYPWGTFVVNALGCFIMGLAFVFFTLKYPNLPIGWRGFVLVGLLGAFTTFSSFALEGLTLLQQHQYTLALLYMIASVIICIIAVAIGFGAGKLIF</sequence>
<keyword evidence="9 12" id="KW-0407">Ion channel</keyword>
<organism evidence="13 14">
    <name type="scientific">Reinekea marina</name>
    <dbReference type="NCBI Taxonomy" id="1310421"/>
    <lineage>
        <taxon>Bacteria</taxon>
        <taxon>Pseudomonadati</taxon>
        <taxon>Pseudomonadota</taxon>
        <taxon>Gammaproteobacteria</taxon>
        <taxon>Oceanospirillales</taxon>
        <taxon>Saccharospirillaceae</taxon>
        <taxon>Reinekea</taxon>
    </lineage>
</organism>
<dbReference type="Pfam" id="PF02537">
    <property type="entry name" value="CRCB"/>
    <property type="match status" value="1"/>
</dbReference>
<evidence type="ECO:0000256" key="11">
    <source>
        <dbReference type="ARBA" id="ARBA00035585"/>
    </source>
</evidence>
<keyword evidence="8 12" id="KW-0472">Membrane</keyword>
<keyword evidence="4 12" id="KW-0812">Transmembrane</keyword>
<evidence type="ECO:0000256" key="6">
    <source>
        <dbReference type="ARBA" id="ARBA00023053"/>
    </source>
</evidence>
<evidence type="ECO:0000256" key="5">
    <source>
        <dbReference type="ARBA" id="ARBA00022989"/>
    </source>
</evidence>
<keyword evidence="6 12" id="KW-0915">Sodium</keyword>
<dbReference type="NCBIfam" id="TIGR00494">
    <property type="entry name" value="crcB"/>
    <property type="match status" value="1"/>
</dbReference>
<feature type="transmembrane region" description="Helical" evidence="12">
    <location>
        <begin position="104"/>
        <end position="126"/>
    </location>
</feature>
<evidence type="ECO:0000256" key="7">
    <source>
        <dbReference type="ARBA" id="ARBA00023065"/>
    </source>
</evidence>
<name>A0ABV7WNZ3_9GAMM</name>
<feature type="binding site" evidence="12">
    <location>
        <position position="84"/>
    </location>
    <ligand>
        <name>Na(+)</name>
        <dbReference type="ChEBI" id="CHEBI:29101"/>
        <note>structural</note>
    </ligand>
</feature>
<evidence type="ECO:0000256" key="9">
    <source>
        <dbReference type="ARBA" id="ARBA00023303"/>
    </source>
</evidence>
<evidence type="ECO:0000313" key="13">
    <source>
        <dbReference type="EMBL" id="MFC3700501.1"/>
    </source>
</evidence>
<comment type="function">
    <text evidence="12">Fluoride-specific ion channel. Important for reducing fluoride concentration in the cell, thus reducing its toxicity.</text>
</comment>
<dbReference type="HAMAP" id="MF_00454">
    <property type="entry name" value="FluC"/>
    <property type="match status" value="1"/>
</dbReference>
<feature type="transmembrane region" description="Helical" evidence="12">
    <location>
        <begin position="38"/>
        <end position="62"/>
    </location>
</feature>
<feature type="binding site" evidence="12">
    <location>
        <position position="81"/>
    </location>
    <ligand>
        <name>Na(+)</name>
        <dbReference type="ChEBI" id="CHEBI:29101"/>
        <note>structural</note>
    </ligand>
</feature>